<dbReference type="EMBL" id="BDSP01000022">
    <property type="protein sequence ID" value="GAX10694.1"/>
    <property type="molecule type" value="Genomic_DNA"/>
</dbReference>
<evidence type="ECO:0000313" key="2">
    <source>
        <dbReference type="Proteomes" id="UP000198406"/>
    </source>
</evidence>
<dbReference type="InParanoid" id="A0A1Z5J9L6"/>
<dbReference type="AlphaFoldDB" id="A0A1Z5J9L6"/>
<organism evidence="1 2">
    <name type="scientific">Fistulifera solaris</name>
    <name type="common">Oleaginous diatom</name>
    <dbReference type="NCBI Taxonomy" id="1519565"/>
    <lineage>
        <taxon>Eukaryota</taxon>
        <taxon>Sar</taxon>
        <taxon>Stramenopiles</taxon>
        <taxon>Ochrophyta</taxon>
        <taxon>Bacillariophyta</taxon>
        <taxon>Bacillariophyceae</taxon>
        <taxon>Bacillariophycidae</taxon>
        <taxon>Naviculales</taxon>
        <taxon>Naviculaceae</taxon>
        <taxon>Fistulifera</taxon>
    </lineage>
</organism>
<keyword evidence="2" id="KW-1185">Reference proteome</keyword>
<gene>
    <name evidence="1" type="ORF">FisN_14Lh104</name>
</gene>
<accession>A0A1Z5J9L6</accession>
<name>A0A1Z5J9L6_FISSO</name>
<reference evidence="1 2" key="1">
    <citation type="journal article" date="2015" name="Plant Cell">
        <title>Oil accumulation by the oleaginous diatom Fistulifera solaris as revealed by the genome and transcriptome.</title>
        <authorList>
            <person name="Tanaka T."/>
            <person name="Maeda Y."/>
            <person name="Veluchamy A."/>
            <person name="Tanaka M."/>
            <person name="Abida H."/>
            <person name="Marechal E."/>
            <person name="Bowler C."/>
            <person name="Muto M."/>
            <person name="Sunaga Y."/>
            <person name="Tanaka M."/>
            <person name="Yoshino T."/>
            <person name="Taniguchi T."/>
            <person name="Fukuda Y."/>
            <person name="Nemoto M."/>
            <person name="Matsumoto M."/>
            <person name="Wong P.S."/>
            <person name="Aburatani S."/>
            <person name="Fujibuchi W."/>
        </authorList>
    </citation>
    <scope>NUCLEOTIDE SEQUENCE [LARGE SCALE GENOMIC DNA]</scope>
    <source>
        <strain evidence="1 2">JPCC DA0580</strain>
    </source>
</reference>
<evidence type="ECO:0000313" key="1">
    <source>
        <dbReference type="EMBL" id="GAX10694.1"/>
    </source>
</evidence>
<sequence length="199" mass="22959">MTDKSAAITCPRLILRFFRDSLDAIDFYNGHPCKVGEFIEIDQPNDSVFLNTLNVYRVDKIAWMYTEVTCLANGERVRWHNSSLCRYRSMTCWSYCPVRFEIVLPLPVGTGDPLSLFLFESKIRQFANENPGEWRKANTFFCDQTAGGLRVMIEHNEVWGQLKLVLKSREKLIAYCKELTEEIRPADAIDDGFAITVFP</sequence>
<comment type="caution">
    <text evidence="1">The sequence shown here is derived from an EMBL/GenBank/DDBJ whole genome shotgun (WGS) entry which is preliminary data.</text>
</comment>
<protein>
    <submittedName>
        <fullName evidence="1">Uncharacterized protein</fullName>
    </submittedName>
</protein>
<dbReference type="Proteomes" id="UP000198406">
    <property type="component" value="Unassembled WGS sequence"/>
</dbReference>
<proteinExistence type="predicted"/>